<dbReference type="Gene3D" id="3.30.750.44">
    <property type="match status" value="1"/>
</dbReference>
<evidence type="ECO:0000256" key="6">
    <source>
        <dbReference type="SAM" id="MobiDB-lite"/>
    </source>
</evidence>
<dbReference type="GO" id="GO:0030288">
    <property type="term" value="C:outer membrane-bounded periplasmic space"/>
    <property type="evidence" value="ECO:0007669"/>
    <property type="project" value="TreeGrafter"/>
</dbReference>
<dbReference type="Pfam" id="PF22694">
    <property type="entry name" value="CtpB_N-like"/>
    <property type="match status" value="1"/>
</dbReference>
<evidence type="ECO:0000256" key="4">
    <source>
        <dbReference type="ARBA" id="ARBA00022825"/>
    </source>
</evidence>
<evidence type="ECO:0000313" key="8">
    <source>
        <dbReference type="EMBL" id="GEC96766.1"/>
    </source>
</evidence>
<dbReference type="InterPro" id="IPR055210">
    <property type="entry name" value="CtpA/B_N"/>
</dbReference>
<organism evidence="8 9">
    <name type="scientific">Zoogloea ramigera</name>
    <dbReference type="NCBI Taxonomy" id="350"/>
    <lineage>
        <taxon>Bacteria</taxon>
        <taxon>Pseudomonadati</taxon>
        <taxon>Pseudomonadota</taxon>
        <taxon>Betaproteobacteria</taxon>
        <taxon>Rhodocyclales</taxon>
        <taxon>Zoogloeaceae</taxon>
        <taxon>Zoogloea</taxon>
    </lineage>
</organism>
<keyword evidence="4 5" id="KW-0720">Serine protease</keyword>
<reference evidence="8 9" key="1">
    <citation type="submission" date="2019-06" db="EMBL/GenBank/DDBJ databases">
        <title>Whole genome shotgun sequence of Zoogloea ramigera NBRC 15342.</title>
        <authorList>
            <person name="Hosoyama A."/>
            <person name="Uohara A."/>
            <person name="Ohji S."/>
            <person name="Ichikawa N."/>
        </authorList>
    </citation>
    <scope>NUCLEOTIDE SEQUENCE [LARGE SCALE GENOMIC DNA]</scope>
    <source>
        <strain evidence="8 9">NBRC 15342</strain>
    </source>
</reference>
<feature type="region of interest" description="Disordered" evidence="6">
    <location>
        <begin position="399"/>
        <end position="451"/>
    </location>
</feature>
<keyword evidence="2 5" id="KW-0645">Protease</keyword>
<dbReference type="OrthoDB" id="9812068at2"/>
<dbReference type="FunFam" id="3.90.226.10:FF:000029">
    <property type="entry name" value="Peptidase, S41 family"/>
    <property type="match status" value="1"/>
</dbReference>
<dbReference type="SMART" id="SM00228">
    <property type="entry name" value="PDZ"/>
    <property type="match status" value="1"/>
</dbReference>
<dbReference type="CDD" id="cd07560">
    <property type="entry name" value="Peptidase_S41_CPP"/>
    <property type="match status" value="1"/>
</dbReference>
<dbReference type="Gene3D" id="2.30.42.10">
    <property type="match status" value="1"/>
</dbReference>
<dbReference type="InterPro" id="IPR001478">
    <property type="entry name" value="PDZ"/>
</dbReference>
<dbReference type="InterPro" id="IPR036034">
    <property type="entry name" value="PDZ_sf"/>
</dbReference>
<dbReference type="RefSeq" id="WP_141353413.1">
    <property type="nucleotide sequence ID" value="NZ_BJNV01000053.1"/>
</dbReference>
<dbReference type="GO" id="GO:0007165">
    <property type="term" value="P:signal transduction"/>
    <property type="evidence" value="ECO:0007669"/>
    <property type="project" value="TreeGrafter"/>
</dbReference>
<dbReference type="Gene3D" id="3.90.226.10">
    <property type="entry name" value="2-enoyl-CoA Hydratase, Chain A, domain 1"/>
    <property type="match status" value="1"/>
</dbReference>
<dbReference type="InterPro" id="IPR029045">
    <property type="entry name" value="ClpP/crotonase-like_dom_sf"/>
</dbReference>
<gene>
    <name evidence="8" type="primary">ctpA_2</name>
    <name evidence="8" type="ORF">ZRA01_28390</name>
</gene>
<dbReference type="InterPro" id="IPR005151">
    <property type="entry name" value="Tail-specific_protease"/>
</dbReference>
<dbReference type="PANTHER" id="PTHR32060">
    <property type="entry name" value="TAIL-SPECIFIC PROTEASE"/>
    <property type="match status" value="1"/>
</dbReference>
<dbReference type="FunFam" id="2.30.42.10:FF:000063">
    <property type="entry name" value="Peptidase, S41 family"/>
    <property type="match status" value="1"/>
</dbReference>
<dbReference type="SUPFAM" id="SSF52096">
    <property type="entry name" value="ClpP/crotonase"/>
    <property type="match status" value="1"/>
</dbReference>
<evidence type="ECO:0000256" key="1">
    <source>
        <dbReference type="ARBA" id="ARBA00009179"/>
    </source>
</evidence>
<accession>A0A4Y4CWQ9</accession>
<feature type="domain" description="PDZ" evidence="7">
    <location>
        <begin position="89"/>
        <end position="171"/>
    </location>
</feature>
<dbReference type="GO" id="GO:0006508">
    <property type="term" value="P:proteolysis"/>
    <property type="evidence" value="ECO:0007669"/>
    <property type="project" value="UniProtKB-KW"/>
</dbReference>
<dbReference type="GO" id="GO:0008236">
    <property type="term" value="F:serine-type peptidase activity"/>
    <property type="evidence" value="ECO:0007669"/>
    <property type="project" value="UniProtKB-KW"/>
</dbReference>
<dbReference type="Pfam" id="PF13180">
    <property type="entry name" value="PDZ_2"/>
    <property type="match status" value="1"/>
</dbReference>
<evidence type="ECO:0000256" key="3">
    <source>
        <dbReference type="ARBA" id="ARBA00022801"/>
    </source>
</evidence>
<dbReference type="CDD" id="cd06782">
    <property type="entry name" value="cpPDZ_CPP-like"/>
    <property type="match status" value="1"/>
</dbReference>
<proteinExistence type="inferred from homology"/>
<feature type="compositionally biased region" description="Basic and acidic residues" evidence="6">
    <location>
        <begin position="399"/>
        <end position="410"/>
    </location>
</feature>
<dbReference type="GO" id="GO:0004175">
    <property type="term" value="F:endopeptidase activity"/>
    <property type="evidence" value="ECO:0007669"/>
    <property type="project" value="TreeGrafter"/>
</dbReference>
<dbReference type="NCBIfam" id="TIGR00225">
    <property type="entry name" value="prc"/>
    <property type="match status" value="1"/>
</dbReference>
<dbReference type="Pfam" id="PF03572">
    <property type="entry name" value="Peptidase_S41"/>
    <property type="match status" value="1"/>
</dbReference>
<dbReference type="EMBL" id="BJNV01000053">
    <property type="protein sequence ID" value="GEC96766.1"/>
    <property type="molecule type" value="Genomic_DNA"/>
</dbReference>
<keyword evidence="9" id="KW-1185">Reference proteome</keyword>
<feature type="compositionally biased region" description="Basic and acidic residues" evidence="6">
    <location>
        <begin position="421"/>
        <end position="451"/>
    </location>
</feature>
<dbReference type="SUPFAM" id="SSF50156">
    <property type="entry name" value="PDZ domain-like"/>
    <property type="match status" value="1"/>
</dbReference>
<evidence type="ECO:0000256" key="5">
    <source>
        <dbReference type="RuleBase" id="RU004404"/>
    </source>
</evidence>
<evidence type="ECO:0000256" key="2">
    <source>
        <dbReference type="ARBA" id="ARBA00022670"/>
    </source>
</evidence>
<dbReference type="SMART" id="SM00245">
    <property type="entry name" value="TSPc"/>
    <property type="match status" value="1"/>
</dbReference>
<dbReference type="PANTHER" id="PTHR32060:SF30">
    <property type="entry name" value="CARBOXY-TERMINAL PROCESSING PROTEASE CTPA"/>
    <property type="match status" value="1"/>
</dbReference>
<dbReference type="PROSITE" id="PS50106">
    <property type="entry name" value="PDZ"/>
    <property type="match status" value="1"/>
</dbReference>
<dbReference type="AlphaFoldDB" id="A0A4Y4CWQ9"/>
<keyword evidence="3 5" id="KW-0378">Hydrolase</keyword>
<evidence type="ECO:0000259" key="7">
    <source>
        <dbReference type="PROSITE" id="PS50106"/>
    </source>
</evidence>
<dbReference type="InterPro" id="IPR004447">
    <property type="entry name" value="Peptidase_S41A"/>
</dbReference>
<dbReference type="Proteomes" id="UP000318422">
    <property type="component" value="Unassembled WGS sequence"/>
</dbReference>
<sequence length="474" mass="50745">MRSKLQQAGLVFTGLCAGVLISLNFSANADKSPLAPLPVEELRNLADVFNAIKQGYVEPVEDKKLITHAISGMLSNLDPHSAYLDAEAFKELQVGTQGEFGGLGIEVGSEDGFVKVISPIEDTPAFRAGIKAGDLIIKLDDTSVKGMPLNDAVKRMRGKPKTTIVLTIARKGENKPIVVTLTREVIKVQSVKSKLVEPGFGYVRVVQFQEQTAASLVQHLDKLVKQGEMKGLVLDLRNDPGGLLHGAVGVSAAFLPPKALVVSTDGRADDSKRKYLATPEDYLRGSRDDYIRNVPASIKTVPMVVLVNGGSASASEIVAGALQDHKRAVVMGTQSFGKGSVQTILPLNSNAAIKLTTARYFTPNGRSIQAKGIVPDIIVEETPGGASRDRLREADLDRHLGNGKEPELPKAVEAAPVPVPPKKDSAPKAKDKDKPKDEAEEAKPPFELAGKDDYQLAQAVNLLKGLQILQNNAK</sequence>
<evidence type="ECO:0000313" key="9">
    <source>
        <dbReference type="Proteomes" id="UP000318422"/>
    </source>
</evidence>
<comment type="caution">
    <text evidence="8">The sequence shown here is derived from an EMBL/GenBank/DDBJ whole genome shotgun (WGS) entry which is preliminary data.</text>
</comment>
<name>A0A4Y4CWQ9_ZOORA</name>
<protein>
    <submittedName>
        <fullName evidence="8">Peptidase S41</fullName>
    </submittedName>
</protein>
<comment type="similarity">
    <text evidence="1 5">Belongs to the peptidase S41A family.</text>
</comment>